<dbReference type="GO" id="GO:0005840">
    <property type="term" value="C:ribosome"/>
    <property type="evidence" value="ECO:0007669"/>
    <property type="project" value="UniProtKB-KW"/>
</dbReference>
<name>A0A484HGU6_9BACT</name>
<evidence type="ECO:0000256" key="1">
    <source>
        <dbReference type="ARBA" id="ARBA00008563"/>
    </source>
</evidence>
<dbReference type="PANTHER" id="PTHR21349">
    <property type="entry name" value="50S RIBOSOMAL PROTEIN L21"/>
    <property type="match status" value="1"/>
</dbReference>
<dbReference type="SUPFAM" id="SSF141091">
    <property type="entry name" value="L21p-like"/>
    <property type="match status" value="1"/>
</dbReference>
<keyword evidence="2 6" id="KW-0699">rRNA-binding</keyword>
<evidence type="ECO:0000313" key="9">
    <source>
        <dbReference type="EMBL" id="VEN73701.1"/>
    </source>
</evidence>
<dbReference type="InterPro" id="IPR036164">
    <property type="entry name" value="bL21-like_sf"/>
</dbReference>
<evidence type="ECO:0000256" key="7">
    <source>
        <dbReference type="RuleBase" id="RU000562"/>
    </source>
</evidence>
<keyword evidence="4 6" id="KW-0689">Ribosomal protein</keyword>
<dbReference type="PANTHER" id="PTHR21349:SF0">
    <property type="entry name" value="LARGE RIBOSOMAL SUBUNIT PROTEIN BL21M"/>
    <property type="match status" value="1"/>
</dbReference>
<sequence length="105" mass="11903">MYAVFATGGKQYRVEPGEIIRIEKIEGKVGETVSFDDVLMFSDEDEVRLGTPKVDGVAVTGHILEQGKSKKTIVFKYKRRKRYRKKQGHRQPHTAIRIEGIGNPS</sequence>
<evidence type="ECO:0000256" key="5">
    <source>
        <dbReference type="ARBA" id="ARBA00023274"/>
    </source>
</evidence>
<dbReference type="PROSITE" id="PS01169">
    <property type="entry name" value="RIBOSOMAL_L21"/>
    <property type="match status" value="1"/>
</dbReference>
<dbReference type="NCBIfam" id="TIGR00061">
    <property type="entry name" value="L21"/>
    <property type="match status" value="1"/>
</dbReference>
<keyword evidence="5 6" id="KW-0687">Ribonucleoprotein</keyword>
<dbReference type="GO" id="GO:0005737">
    <property type="term" value="C:cytoplasm"/>
    <property type="evidence" value="ECO:0007669"/>
    <property type="project" value="UniProtKB-ARBA"/>
</dbReference>
<feature type="region of interest" description="Disordered" evidence="8">
    <location>
        <begin position="84"/>
        <end position="105"/>
    </location>
</feature>
<reference evidence="9" key="1">
    <citation type="submission" date="2019-01" db="EMBL/GenBank/DDBJ databases">
        <authorList>
            <consortium name="Genoscope - CEA"/>
            <person name="William W."/>
        </authorList>
    </citation>
    <scope>NUCLEOTIDE SEQUENCE</scope>
    <source>
        <strain evidence="9">CR-1</strain>
    </source>
</reference>
<dbReference type="Pfam" id="PF00829">
    <property type="entry name" value="Ribosomal_L21p"/>
    <property type="match status" value="1"/>
</dbReference>
<dbReference type="InterPro" id="IPR001787">
    <property type="entry name" value="Ribosomal_bL21"/>
</dbReference>
<comment type="subunit">
    <text evidence="6">Part of the 50S ribosomal subunit. Contacts protein L20.</text>
</comment>
<comment type="similarity">
    <text evidence="1 6 7">Belongs to the bacterial ribosomal protein bL21 family.</text>
</comment>
<dbReference type="EMBL" id="CAACVI010000012">
    <property type="protein sequence ID" value="VEN73701.1"/>
    <property type="molecule type" value="Genomic_DNA"/>
</dbReference>
<dbReference type="GO" id="GO:0006412">
    <property type="term" value="P:translation"/>
    <property type="evidence" value="ECO:0007669"/>
    <property type="project" value="UniProtKB-UniRule"/>
</dbReference>
<comment type="function">
    <text evidence="6 7">This protein binds to 23S rRNA in the presence of protein L20.</text>
</comment>
<accession>A0A484HGU6</accession>
<evidence type="ECO:0000256" key="2">
    <source>
        <dbReference type="ARBA" id="ARBA00022730"/>
    </source>
</evidence>
<gene>
    <name evidence="6 9" type="primary">rplU</name>
    <name evidence="9" type="ORF">EPICR_20168</name>
</gene>
<organism evidence="9">
    <name type="scientific">uncultured Desulfobacteraceae bacterium</name>
    <dbReference type="NCBI Taxonomy" id="218296"/>
    <lineage>
        <taxon>Bacteria</taxon>
        <taxon>Pseudomonadati</taxon>
        <taxon>Thermodesulfobacteriota</taxon>
        <taxon>Desulfobacteria</taxon>
        <taxon>Desulfobacterales</taxon>
        <taxon>Desulfobacteraceae</taxon>
        <taxon>environmental samples</taxon>
    </lineage>
</organism>
<dbReference type="GO" id="GO:0019843">
    <property type="term" value="F:rRNA binding"/>
    <property type="evidence" value="ECO:0007669"/>
    <property type="project" value="UniProtKB-UniRule"/>
</dbReference>
<dbReference type="GO" id="GO:0003735">
    <property type="term" value="F:structural constituent of ribosome"/>
    <property type="evidence" value="ECO:0007669"/>
    <property type="project" value="InterPro"/>
</dbReference>
<dbReference type="AlphaFoldDB" id="A0A484HGU6"/>
<dbReference type="HAMAP" id="MF_01363">
    <property type="entry name" value="Ribosomal_bL21"/>
    <property type="match status" value="1"/>
</dbReference>
<proteinExistence type="inferred from homology"/>
<dbReference type="InterPro" id="IPR018258">
    <property type="entry name" value="Ribosomal_bL21_CS"/>
</dbReference>
<evidence type="ECO:0000256" key="8">
    <source>
        <dbReference type="SAM" id="MobiDB-lite"/>
    </source>
</evidence>
<keyword evidence="3 6" id="KW-0694">RNA-binding</keyword>
<evidence type="ECO:0000256" key="4">
    <source>
        <dbReference type="ARBA" id="ARBA00022980"/>
    </source>
</evidence>
<evidence type="ECO:0000256" key="3">
    <source>
        <dbReference type="ARBA" id="ARBA00022884"/>
    </source>
</evidence>
<protein>
    <recommendedName>
        <fullName evidence="6">Large ribosomal subunit protein bL21</fullName>
    </recommendedName>
</protein>
<evidence type="ECO:0000256" key="6">
    <source>
        <dbReference type="HAMAP-Rule" id="MF_01363"/>
    </source>
</evidence>
<dbReference type="GO" id="GO:1990904">
    <property type="term" value="C:ribonucleoprotein complex"/>
    <property type="evidence" value="ECO:0007669"/>
    <property type="project" value="UniProtKB-KW"/>
</dbReference>
<dbReference type="InterPro" id="IPR028909">
    <property type="entry name" value="bL21-like"/>
</dbReference>